<evidence type="ECO:0000256" key="2">
    <source>
        <dbReference type="ARBA" id="ARBA00008668"/>
    </source>
</evidence>
<evidence type="ECO:0000313" key="9">
    <source>
        <dbReference type="EMBL" id="KDP25050.1"/>
    </source>
</evidence>
<keyword evidence="7" id="KW-0443">Lipid metabolism</keyword>
<sequence length="363" mass="40299">MSKFALYVVLVALHLPIWFCDGEPQVPCYFIFGASYYDNGNNNRLLSAAKANFLPYGIDYPRGPTGRFTNGRTTADFLAEYLGFENDIPSFASIGIRNSNDILKGVNYASGSSGILEETGKHVGDRTGMDGQLNNHRSIISRIAETLGDKTAAENHLHKCLYSVAMGDNDYINNYFKKLLYDTSSKYSPEKYAHLLLEKYNQQLVSLYNDGARKIVVFGIPPLDCSPAALSEESGKSKSGCVGERTHAINLFNSGLREMVEDINKNLTDSKFVLVDVYGISRSSLSSLKVTDAPCCKVETSIGIKFPMCIPGSIPCANRNDYMWWDQLHQTEAAYKIFADRSYKSQAPTDAFPMDISRLVQNP</sequence>
<dbReference type="InterPro" id="IPR001087">
    <property type="entry name" value="GDSL"/>
</dbReference>
<feature type="signal peptide" evidence="8">
    <location>
        <begin position="1"/>
        <end position="22"/>
    </location>
</feature>
<proteinExistence type="inferred from homology"/>
<evidence type="ECO:0000313" key="10">
    <source>
        <dbReference type="Proteomes" id="UP000027138"/>
    </source>
</evidence>
<dbReference type="Pfam" id="PF00657">
    <property type="entry name" value="Lipase_GDSL"/>
    <property type="match status" value="1"/>
</dbReference>
<dbReference type="GO" id="GO:0016042">
    <property type="term" value="P:lipid catabolic process"/>
    <property type="evidence" value="ECO:0007669"/>
    <property type="project" value="UniProtKB-KW"/>
</dbReference>
<evidence type="ECO:0000256" key="3">
    <source>
        <dbReference type="ARBA" id="ARBA00022525"/>
    </source>
</evidence>
<dbReference type="GO" id="GO:0005576">
    <property type="term" value="C:extracellular region"/>
    <property type="evidence" value="ECO:0007669"/>
    <property type="project" value="UniProtKB-SubCell"/>
</dbReference>
<keyword evidence="6" id="KW-0442">Lipid degradation</keyword>
<dbReference type="OrthoDB" id="1683520at2759"/>
<dbReference type="Gene3D" id="3.40.50.1110">
    <property type="entry name" value="SGNH hydrolase"/>
    <property type="match status" value="1"/>
</dbReference>
<evidence type="ECO:0000256" key="5">
    <source>
        <dbReference type="ARBA" id="ARBA00022801"/>
    </source>
</evidence>
<dbReference type="KEGG" id="jcu:105646247"/>
<dbReference type="CDD" id="cd01837">
    <property type="entry name" value="SGNH_plant_lipase_like"/>
    <property type="match status" value="1"/>
</dbReference>
<dbReference type="InterPro" id="IPR051238">
    <property type="entry name" value="GDSL_esterase/lipase"/>
</dbReference>
<dbReference type="PANTHER" id="PTHR45650">
    <property type="entry name" value="GDSL-LIKE LIPASE/ACYLHYDROLASE-RELATED"/>
    <property type="match status" value="1"/>
</dbReference>
<keyword evidence="3" id="KW-0964">Secreted</keyword>
<dbReference type="Proteomes" id="UP000027138">
    <property type="component" value="Unassembled WGS sequence"/>
</dbReference>
<keyword evidence="5" id="KW-0378">Hydrolase</keyword>
<comment type="subcellular location">
    <subcellularLocation>
        <location evidence="1">Secreted</location>
    </subcellularLocation>
</comment>
<evidence type="ECO:0000256" key="1">
    <source>
        <dbReference type="ARBA" id="ARBA00004613"/>
    </source>
</evidence>
<name>A0A067JYG8_JATCU</name>
<protein>
    <submittedName>
        <fullName evidence="9">Uncharacterized protein</fullName>
    </submittedName>
</protein>
<dbReference type="InterPro" id="IPR035669">
    <property type="entry name" value="SGNH_plant_lipase-like"/>
</dbReference>
<evidence type="ECO:0000256" key="4">
    <source>
        <dbReference type="ARBA" id="ARBA00022729"/>
    </source>
</evidence>
<keyword evidence="10" id="KW-1185">Reference proteome</keyword>
<dbReference type="EMBL" id="KK914999">
    <property type="protein sequence ID" value="KDP25050.1"/>
    <property type="molecule type" value="Genomic_DNA"/>
</dbReference>
<dbReference type="InterPro" id="IPR036514">
    <property type="entry name" value="SGNH_hydro_sf"/>
</dbReference>
<reference evidence="9 10" key="1">
    <citation type="journal article" date="2014" name="PLoS ONE">
        <title>Global Analysis of Gene Expression Profiles in Physic Nut (Jatropha curcas L.) Seedlings Exposed to Salt Stress.</title>
        <authorList>
            <person name="Zhang L."/>
            <person name="Zhang C."/>
            <person name="Wu P."/>
            <person name="Chen Y."/>
            <person name="Li M."/>
            <person name="Jiang H."/>
            <person name="Wu G."/>
        </authorList>
    </citation>
    <scope>NUCLEOTIDE SEQUENCE [LARGE SCALE GENOMIC DNA]</scope>
    <source>
        <strain evidence="10">cv. GZQX0401</strain>
        <tissue evidence="9">Young leaves</tissue>
    </source>
</reference>
<evidence type="ECO:0000256" key="7">
    <source>
        <dbReference type="ARBA" id="ARBA00023098"/>
    </source>
</evidence>
<evidence type="ECO:0000256" key="6">
    <source>
        <dbReference type="ARBA" id="ARBA00022963"/>
    </source>
</evidence>
<gene>
    <name evidence="9" type="ORF">JCGZ_22585</name>
</gene>
<accession>A0A067JYG8</accession>
<dbReference type="PANTHER" id="PTHR45650:SF80">
    <property type="entry name" value="FINGER PROTEIN, PUTATIVE-RELATED"/>
    <property type="match status" value="1"/>
</dbReference>
<evidence type="ECO:0000256" key="8">
    <source>
        <dbReference type="SAM" id="SignalP"/>
    </source>
</evidence>
<dbReference type="SUPFAM" id="SSF52266">
    <property type="entry name" value="SGNH hydrolase"/>
    <property type="match status" value="1"/>
</dbReference>
<organism evidence="9 10">
    <name type="scientific">Jatropha curcas</name>
    <name type="common">Barbados nut</name>
    <dbReference type="NCBI Taxonomy" id="180498"/>
    <lineage>
        <taxon>Eukaryota</taxon>
        <taxon>Viridiplantae</taxon>
        <taxon>Streptophyta</taxon>
        <taxon>Embryophyta</taxon>
        <taxon>Tracheophyta</taxon>
        <taxon>Spermatophyta</taxon>
        <taxon>Magnoliopsida</taxon>
        <taxon>eudicotyledons</taxon>
        <taxon>Gunneridae</taxon>
        <taxon>Pentapetalae</taxon>
        <taxon>rosids</taxon>
        <taxon>fabids</taxon>
        <taxon>Malpighiales</taxon>
        <taxon>Euphorbiaceae</taxon>
        <taxon>Crotonoideae</taxon>
        <taxon>Jatropheae</taxon>
        <taxon>Jatropha</taxon>
    </lineage>
</organism>
<dbReference type="AlphaFoldDB" id="A0A067JYG8"/>
<keyword evidence="4 8" id="KW-0732">Signal</keyword>
<dbReference type="GO" id="GO:0016788">
    <property type="term" value="F:hydrolase activity, acting on ester bonds"/>
    <property type="evidence" value="ECO:0007669"/>
    <property type="project" value="InterPro"/>
</dbReference>
<feature type="chain" id="PRO_5001639077" evidence="8">
    <location>
        <begin position="23"/>
        <end position="363"/>
    </location>
</feature>
<comment type="similarity">
    <text evidence="2">Belongs to the 'GDSL' lipolytic enzyme family.</text>
</comment>